<protein>
    <submittedName>
        <fullName evidence="1">Uncharacterized protein</fullName>
    </submittedName>
</protein>
<dbReference type="HOGENOM" id="CLU_1468203_0_0_1"/>
<name>W9J1L1_FUSOX</name>
<sequence>MGRSEVEIPPFRPETFIPGTDSKTAIDIMTKGLLTVPNAETRLVVKVFIPKHLVSLDSMKAIASMLWLVDPLLSDIHPAHCGPNSLYSLGLQYTNLARDDANDLQAEMLSAVEVEDPWNNRLSPERKLLELLPHPGDLGETKYRHRIYRILGATSVQDLIHLMDIAIYEQDDYCYRIQLTLWNT</sequence>
<dbReference type="Proteomes" id="UP000030753">
    <property type="component" value="Unassembled WGS sequence"/>
</dbReference>
<dbReference type="AlphaFoldDB" id="W9J1L1"/>
<proteinExistence type="predicted"/>
<organism evidence="1 2">
    <name type="scientific">Fusarium oxysporum NRRL 32931</name>
    <dbReference type="NCBI Taxonomy" id="660029"/>
    <lineage>
        <taxon>Eukaryota</taxon>
        <taxon>Fungi</taxon>
        <taxon>Dikarya</taxon>
        <taxon>Ascomycota</taxon>
        <taxon>Pezizomycotina</taxon>
        <taxon>Sordariomycetes</taxon>
        <taxon>Hypocreomycetidae</taxon>
        <taxon>Hypocreales</taxon>
        <taxon>Nectriaceae</taxon>
        <taxon>Fusarium</taxon>
        <taxon>Fusarium oxysporum species complex</taxon>
    </lineage>
</organism>
<reference evidence="1 2" key="1">
    <citation type="submission" date="2011-06" db="EMBL/GenBank/DDBJ databases">
        <title>The Genome Sequence of Fusarium oxysporum FOSC 3-a.</title>
        <authorList>
            <consortium name="The Broad Institute Genome Sequencing Platform"/>
            <person name="Ma L.-J."/>
            <person name="Gale L.R."/>
            <person name="Schwartz D.C."/>
            <person name="Zhou S."/>
            <person name="Corby-Kistler H."/>
            <person name="Young S.K."/>
            <person name="Zeng Q."/>
            <person name="Gargeya S."/>
            <person name="Fitzgerald M."/>
            <person name="Haas B."/>
            <person name="Abouelleil A."/>
            <person name="Alvarado L."/>
            <person name="Arachchi H.M."/>
            <person name="Berlin A."/>
            <person name="Brown A."/>
            <person name="Chapman S.B."/>
            <person name="Chen Z."/>
            <person name="Dunbar C."/>
            <person name="Freedman E."/>
            <person name="Gearin G."/>
            <person name="Gellesch M."/>
            <person name="Goldberg J."/>
            <person name="Griggs A."/>
            <person name="Gujja S."/>
            <person name="Heiman D."/>
            <person name="Howarth C."/>
            <person name="Larson L."/>
            <person name="Lui A."/>
            <person name="MacDonald P.J.P."/>
            <person name="Mehta T."/>
            <person name="Montmayeur A."/>
            <person name="Murphy C."/>
            <person name="Neiman D."/>
            <person name="Pearson M."/>
            <person name="Priest M."/>
            <person name="Roberts A."/>
            <person name="Saif S."/>
            <person name="Shea T."/>
            <person name="Shenoy N."/>
            <person name="Sisk P."/>
            <person name="Stolte C."/>
            <person name="Sykes S."/>
            <person name="Wortman J."/>
            <person name="Nusbaum C."/>
            <person name="Birren B."/>
        </authorList>
    </citation>
    <scope>NUCLEOTIDE SEQUENCE [LARGE SCALE GENOMIC DNA]</scope>
    <source>
        <strain evidence="2">FOSC 3-a</strain>
    </source>
</reference>
<gene>
    <name evidence="1" type="ORF">FOYG_03080</name>
</gene>
<dbReference type="OrthoDB" id="412402at2759"/>
<evidence type="ECO:0000313" key="2">
    <source>
        <dbReference type="Proteomes" id="UP000030753"/>
    </source>
</evidence>
<accession>W9J1L1</accession>
<evidence type="ECO:0000313" key="1">
    <source>
        <dbReference type="EMBL" id="EWY98754.1"/>
    </source>
</evidence>
<dbReference type="EMBL" id="JH717840">
    <property type="protein sequence ID" value="EWY98754.1"/>
    <property type="molecule type" value="Genomic_DNA"/>
</dbReference>